<name>A0A4Y2W1Q4_ARAVE</name>
<comment type="caution">
    <text evidence="1">The sequence shown here is derived from an EMBL/GenBank/DDBJ whole genome shotgun (WGS) entry which is preliminary data.</text>
</comment>
<dbReference type="EMBL" id="BGPR01054017">
    <property type="protein sequence ID" value="GBO30801.1"/>
    <property type="molecule type" value="Genomic_DNA"/>
</dbReference>
<reference evidence="1 2" key="1">
    <citation type="journal article" date="2019" name="Sci. Rep.">
        <title>Orb-weaving spider Araneus ventricosus genome elucidates the spidroin gene catalogue.</title>
        <authorList>
            <person name="Kono N."/>
            <person name="Nakamura H."/>
            <person name="Ohtoshi R."/>
            <person name="Moran D.A.P."/>
            <person name="Shinohara A."/>
            <person name="Yoshida Y."/>
            <person name="Fujiwara M."/>
            <person name="Mori M."/>
            <person name="Tomita M."/>
            <person name="Arakawa K."/>
        </authorList>
    </citation>
    <scope>NUCLEOTIDE SEQUENCE [LARGE SCALE GENOMIC DNA]</scope>
</reference>
<sequence>YQHAKNKKKIGYFKDEINGQPCLEFIGLRSKMYSILSERGEKQTAKGICKSVRQQQLKHANYRQCLLSRKPSTVSQNRIGSEKHHIFSSKRALSAFDDKRFLLEDGLMVIIK</sequence>
<gene>
    <name evidence="1" type="ORF">AVEN_273657_1</name>
</gene>
<evidence type="ECO:0000313" key="2">
    <source>
        <dbReference type="Proteomes" id="UP000499080"/>
    </source>
</evidence>
<evidence type="ECO:0000313" key="1">
    <source>
        <dbReference type="EMBL" id="GBO30801.1"/>
    </source>
</evidence>
<keyword evidence="2" id="KW-1185">Reference proteome</keyword>
<dbReference type="Proteomes" id="UP000499080">
    <property type="component" value="Unassembled WGS sequence"/>
</dbReference>
<proteinExistence type="predicted"/>
<organism evidence="1 2">
    <name type="scientific">Araneus ventricosus</name>
    <name type="common">Orbweaver spider</name>
    <name type="synonym">Epeira ventricosa</name>
    <dbReference type="NCBI Taxonomy" id="182803"/>
    <lineage>
        <taxon>Eukaryota</taxon>
        <taxon>Metazoa</taxon>
        <taxon>Ecdysozoa</taxon>
        <taxon>Arthropoda</taxon>
        <taxon>Chelicerata</taxon>
        <taxon>Arachnida</taxon>
        <taxon>Araneae</taxon>
        <taxon>Araneomorphae</taxon>
        <taxon>Entelegynae</taxon>
        <taxon>Araneoidea</taxon>
        <taxon>Araneidae</taxon>
        <taxon>Araneus</taxon>
    </lineage>
</organism>
<dbReference type="OrthoDB" id="6082702at2759"/>
<accession>A0A4Y2W1Q4</accession>
<dbReference type="AlphaFoldDB" id="A0A4Y2W1Q4"/>
<protein>
    <submittedName>
        <fullName evidence="1">Uncharacterized protein</fullName>
    </submittedName>
</protein>
<feature type="non-terminal residue" evidence="1">
    <location>
        <position position="1"/>
    </location>
</feature>